<dbReference type="STRING" id="1073328.SAMN05216294_2110"/>
<protein>
    <submittedName>
        <fullName evidence="5">5'-nucleotidase</fullName>
    </submittedName>
</protein>
<feature type="domain" description="5'-Nucleotidase C-terminal" evidence="4">
    <location>
        <begin position="346"/>
        <end position="476"/>
    </location>
</feature>
<dbReference type="PANTHER" id="PTHR11575:SF24">
    <property type="entry name" value="5'-NUCLEOTIDASE"/>
    <property type="match status" value="1"/>
</dbReference>
<dbReference type="Pfam" id="PF02872">
    <property type="entry name" value="5_nucleotid_C"/>
    <property type="match status" value="1"/>
</dbReference>
<dbReference type="PANTHER" id="PTHR11575">
    <property type="entry name" value="5'-NUCLEOTIDASE-RELATED"/>
    <property type="match status" value="1"/>
</dbReference>
<feature type="chain" id="PRO_5011329333" evidence="2">
    <location>
        <begin position="28"/>
        <end position="548"/>
    </location>
</feature>
<dbReference type="OrthoDB" id="9775118at2"/>
<dbReference type="InterPro" id="IPR029052">
    <property type="entry name" value="Metallo-depent_PP-like"/>
</dbReference>
<evidence type="ECO:0000259" key="4">
    <source>
        <dbReference type="Pfam" id="PF02872"/>
    </source>
</evidence>
<name>A0A1H2RQK4_9FLAO</name>
<dbReference type="AlphaFoldDB" id="A0A1H2RQK4"/>
<dbReference type="Pfam" id="PF00149">
    <property type="entry name" value="Metallophos"/>
    <property type="match status" value="1"/>
</dbReference>
<feature type="signal peptide" evidence="2">
    <location>
        <begin position="1"/>
        <end position="27"/>
    </location>
</feature>
<reference evidence="6" key="1">
    <citation type="submission" date="2016-10" db="EMBL/GenBank/DDBJ databases">
        <authorList>
            <person name="Varghese N."/>
            <person name="Submissions S."/>
        </authorList>
    </citation>
    <scope>NUCLEOTIDE SEQUENCE [LARGE SCALE GENOMIC DNA]</scope>
    <source>
        <strain evidence="6">DSM 25030</strain>
    </source>
</reference>
<comment type="similarity">
    <text evidence="2">Belongs to the 5'-nucleotidase family.</text>
</comment>
<dbReference type="InterPro" id="IPR006179">
    <property type="entry name" value="5_nucleotidase/apyrase"/>
</dbReference>
<feature type="domain" description="Calcineurin-like phosphoesterase" evidence="3">
    <location>
        <begin position="41"/>
        <end position="258"/>
    </location>
</feature>
<dbReference type="EMBL" id="FNMY01000001">
    <property type="protein sequence ID" value="SDW21617.1"/>
    <property type="molecule type" value="Genomic_DNA"/>
</dbReference>
<dbReference type="PRINTS" id="PR01607">
    <property type="entry name" value="APYRASEFAMLY"/>
</dbReference>
<dbReference type="GO" id="GO:0030288">
    <property type="term" value="C:outer membrane-bounded periplasmic space"/>
    <property type="evidence" value="ECO:0007669"/>
    <property type="project" value="TreeGrafter"/>
</dbReference>
<dbReference type="Proteomes" id="UP000199592">
    <property type="component" value="Unassembled WGS sequence"/>
</dbReference>
<keyword evidence="2" id="KW-0547">Nucleotide-binding</keyword>
<dbReference type="SUPFAM" id="SSF55816">
    <property type="entry name" value="5'-nucleotidase (syn. UDP-sugar hydrolase), C-terminal domain"/>
    <property type="match status" value="1"/>
</dbReference>
<dbReference type="Gene3D" id="3.90.780.10">
    <property type="entry name" value="5'-Nucleotidase, C-terminal domain"/>
    <property type="match status" value="1"/>
</dbReference>
<dbReference type="SUPFAM" id="SSF56300">
    <property type="entry name" value="Metallo-dependent phosphatases"/>
    <property type="match status" value="1"/>
</dbReference>
<dbReference type="InterPro" id="IPR036907">
    <property type="entry name" value="5'-Nucleotdase_C_sf"/>
</dbReference>
<gene>
    <name evidence="5" type="ORF">SAMN04487892_0758</name>
</gene>
<evidence type="ECO:0000256" key="1">
    <source>
        <dbReference type="ARBA" id="ARBA00022729"/>
    </source>
</evidence>
<dbReference type="GO" id="GO:0000166">
    <property type="term" value="F:nucleotide binding"/>
    <property type="evidence" value="ECO:0007669"/>
    <property type="project" value="UniProtKB-KW"/>
</dbReference>
<accession>A0A1H2RQK4</accession>
<evidence type="ECO:0000256" key="2">
    <source>
        <dbReference type="RuleBase" id="RU362119"/>
    </source>
</evidence>
<dbReference type="Gene3D" id="3.60.21.10">
    <property type="match status" value="1"/>
</dbReference>
<evidence type="ECO:0000313" key="5">
    <source>
        <dbReference type="EMBL" id="SDW21617.1"/>
    </source>
</evidence>
<dbReference type="RefSeq" id="WP_090295184.1">
    <property type="nucleotide sequence ID" value="NZ_FNKI01000002.1"/>
</dbReference>
<dbReference type="GO" id="GO:0016787">
    <property type="term" value="F:hydrolase activity"/>
    <property type="evidence" value="ECO:0007669"/>
    <property type="project" value="UniProtKB-KW"/>
</dbReference>
<keyword evidence="2" id="KW-0378">Hydrolase</keyword>
<evidence type="ECO:0000259" key="3">
    <source>
        <dbReference type="Pfam" id="PF00149"/>
    </source>
</evidence>
<evidence type="ECO:0000313" key="6">
    <source>
        <dbReference type="Proteomes" id="UP000199592"/>
    </source>
</evidence>
<organism evidence="5 6">
    <name type="scientific">Flagellimonas zhangzhouensis</name>
    <dbReference type="NCBI Taxonomy" id="1073328"/>
    <lineage>
        <taxon>Bacteria</taxon>
        <taxon>Pseudomonadati</taxon>
        <taxon>Bacteroidota</taxon>
        <taxon>Flavobacteriia</taxon>
        <taxon>Flavobacteriales</taxon>
        <taxon>Flavobacteriaceae</taxon>
        <taxon>Flagellimonas</taxon>
    </lineage>
</organism>
<keyword evidence="6" id="KW-1185">Reference proteome</keyword>
<dbReference type="GO" id="GO:0009166">
    <property type="term" value="P:nucleotide catabolic process"/>
    <property type="evidence" value="ECO:0007669"/>
    <property type="project" value="InterPro"/>
</dbReference>
<keyword evidence="1 2" id="KW-0732">Signal</keyword>
<proteinExistence type="inferred from homology"/>
<sequence length="548" mass="61549">MPNVYSTSIRFRLLFAVVLIGSLTACKQSKTEANNTEQTITILQTADIHGQLFPHDELFWENEQITFRKLGGLAHMKTLFEEERNKNPDGTLILDGGDLIQGSAYAALSEGMAFSPIIKAMDYDFLIPGNWEVVYGKQTMMDVLTQYDTPVISANMYHEATGESLFPQYFIKELKGVKLGFISYNDPEIPVRQNPSFSEGIRFDPIAENLEALISELKDKQGVDVLFLVTHIGISKQYDLANHPALERVDYVLGNDTHERIRKPLQAKYTKVTEPGAFASFVGKLSLTLKNGKIVNEDYELMEVDPSKYEADEKVDSIINEATAPYQEEAHQVLGYTSVPLYRYFVVENPMDNFITDAARWKTGADISISNGFRFSTPISVKEGGKSPITKANLWSMLPVNEKVKIGKASGKQIKDWLEQELHNVFAQNPTERFGGWLVRFSGMELTFYANKPKGERVASITIGGKPMQEDKLYTMSACRREGEPLPTLCRMSNTVETEVMDYTIHDVIEEYLKEKGTIAPALDGRAQALDLGPNVLSQLPGTDYQFH</sequence>
<dbReference type="InterPro" id="IPR008334">
    <property type="entry name" value="5'-Nucleotdase_C"/>
</dbReference>
<dbReference type="InterPro" id="IPR004843">
    <property type="entry name" value="Calcineurin-like_PHP"/>
</dbReference>